<dbReference type="GeneID" id="70183278"/>
<feature type="transmembrane region" description="Helical" evidence="2">
    <location>
        <begin position="215"/>
        <end position="235"/>
    </location>
</feature>
<gene>
    <name evidence="3" type="ORF">B0I36DRAFT_321631</name>
</gene>
<keyword evidence="2" id="KW-0472">Membrane</keyword>
<feature type="region of interest" description="Disordered" evidence="1">
    <location>
        <begin position="139"/>
        <end position="184"/>
    </location>
</feature>
<evidence type="ECO:0000256" key="2">
    <source>
        <dbReference type="SAM" id="Phobius"/>
    </source>
</evidence>
<protein>
    <submittedName>
        <fullName evidence="3">Uncharacterized protein</fullName>
    </submittedName>
</protein>
<dbReference type="AlphaFoldDB" id="A0A9P8Y9N0"/>
<reference evidence="3" key="1">
    <citation type="journal article" date="2021" name="Nat. Commun.">
        <title>Genetic determinants of endophytism in the Arabidopsis root mycobiome.</title>
        <authorList>
            <person name="Mesny F."/>
            <person name="Miyauchi S."/>
            <person name="Thiergart T."/>
            <person name="Pickel B."/>
            <person name="Atanasova L."/>
            <person name="Karlsson M."/>
            <person name="Huettel B."/>
            <person name="Barry K.W."/>
            <person name="Haridas S."/>
            <person name="Chen C."/>
            <person name="Bauer D."/>
            <person name="Andreopoulos W."/>
            <person name="Pangilinan J."/>
            <person name="LaButti K."/>
            <person name="Riley R."/>
            <person name="Lipzen A."/>
            <person name="Clum A."/>
            <person name="Drula E."/>
            <person name="Henrissat B."/>
            <person name="Kohler A."/>
            <person name="Grigoriev I.V."/>
            <person name="Martin F.M."/>
            <person name="Hacquard S."/>
        </authorList>
    </citation>
    <scope>NUCLEOTIDE SEQUENCE</scope>
    <source>
        <strain evidence="3">MPI-CAGE-CH-0230</strain>
    </source>
</reference>
<keyword evidence="2" id="KW-0812">Transmembrane</keyword>
<proteinExistence type="predicted"/>
<feature type="transmembrane region" description="Helical" evidence="2">
    <location>
        <begin position="21"/>
        <end position="39"/>
    </location>
</feature>
<accession>A0A9P8Y9N0</accession>
<feature type="transmembrane region" description="Helical" evidence="2">
    <location>
        <begin position="84"/>
        <end position="105"/>
    </location>
</feature>
<feature type="region of interest" description="Disordered" evidence="1">
    <location>
        <begin position="189"/>
        <end position="208"/>
    </location>
</feature>
<dbReference type="RefSeq" id="XP_046014360.1">
    <property type="nucleotide sequence ID" value="XM_046153732.1"/>
</dbReference>
<feature type="compositionally biased region" description="Polar residues" evidence="1">
    <location>
        <begin position="171"/>
        <end position="181"/>
    </location>
</feature>
<organism evidence="3 4">
    <name type="scientific">Microdochium trichocladiopsis</name>
    <dbReference type="NCBI Taxonomy" id="1682393"/>
    <lineage>
        <taxon>Eukaryota</taxon>
        <taxon>Fungi</taxon>
        <taxon>Dikarya</taxon>
        <taxon>Ascomycota</taxon>
        <taxon>Pezizomycotina</taxon>
        <taxon>Sordariomycetes</taxon>
        <taxon>Xylariomycetidae</taxon>
        <taxon>Xylariales</taxon>
        <taxon>Microdochiaceae</taxon>
        <taxon>Microdochium</taxon>
    </lineage>
</organism>
<keyword evidence="4" id="KW-1185">Reference proteome</keyword>
<evidence type="ECO:0000313" key="3">
    <source>
        <dbReference type="EMBL" id="KAH7033528.1"/>
    </source>
</evidence>
<comment type="caution">
    <text evidence="3">The sequence shown here is derived from an EMBL/GenBank/DDBJ whole genome shotgun (WGS) entry which is preliminary data.</text>
</comment>
<dbReference type="OrthoDB" id="10545861at2759"/>
<feature type="transmembrane region" description="Helical" evidence="2">
    <location>
        <begin position="255"/>
        <end position="275"/>
    </location>
</feature>
<dbReference type="EMBL" id="JAGTJQ010000004">
    <property type="protein sequence ID" value="KAH7033528.1"/>
    <property type="molecule type" value="Genomic_DNA"/>
</dbReference>
<evidence type="ECO:0000313" key="4">
    <source>
        <dbReference type="Proteomes" id="UP000756346"/>
    </source>
</evidence>
<feature type="transmembrane region" description="Helical" evidence="2">
    <location>
        <begin position="59"/>
        <end position="77"/>
    </location>
</feature>
<evidence type="ECO:0000256" key="1">
    <source>
        <dbReference type="SAM" id="MobiDB-lite"/>
    </source>
</evidence>
<keyword evidence="2" id="KW-1133">Transmembrane helix</keyword>
<name>A0A9P8Y9N0_9PEZI</name>
<dbReference type="Proteomes" id="UP000756346">
    <property type="component" value="Unassembled WGS sequence"/>
</dbReference>
<sequence>MDGKSAAKPSPAPAGEARATFIAVLIAGHFIASLIFVPDSWESLMRVSKPKALGDPSNLILWGYLYLFNMVLIMVLERTRPLDATMAVCVTMGLTGACLSSWALLLNYSRSVALTWISPIGWMPYLLQHSLRRWRNIMNKPKPTRGHQSDRGTSYSPPNMVIDEDGRETRSSNNGQDTTLVISPPISEGVQSDTAASSMEPPKTQPSRHEQVRQFVIKLLPYLGIHFLAFLFNITSLMLHKPKTPSQKREDSQDYSLALFITLWLELVTGHDLYVGLRRFDSRFKACTDFGVNGGWVATAFKFMICGELLPSFSWFLPAFWVFFSVEFRFGVNERVVNWLAGVLDR</sequence>